<dbReference type="Gene3D" id="1.20.1250.20">
    <property type="entry name" value="MFS general substrate transporter like domains"/>
    <property type="match status" value="1"/>
</dbReference>
<keyword evidence="2" id="KW-0813">Transport</keyword>
<gene>
    <name evidence="8" type="ORF">L2764_17775</name>
</gene>
<feature type="transmembrane region" description="Helical" evidence="6">
    <location>
        <begin position="306"/>
        <end position="324"/>
    </location>
</feature>
<accession>A0ABT0LF04</accession>
<dbReference type="Proteomes" id="UP001203423">
    <property type="component" value="Unassembled WGS sequence"/>
</dbReference>
<comment type="caution">
    <text evidence="8">The sequence shown here is derived from an EMBL/GenBank/DDBJ whole genome shotgun (WGS) entry which is preliminary data.</text>
</comment>
<dbReference type="InterPro" id="IPR011701">
    <property type="entry name" value="MFS"/>
</dbReference>
<keyword evidence="5 6" id="KW-0472">Membrane</keyword>
<dbReference type="EMBL" id="JAKIKS010000081">
    <property type="protein sequence ID" value="MCL1126278.1"/>
    <property type="molecule type" value="Genomic_DNA"/>
</dbReference>
<organism evidence="8 9">
    <name type="scientific">Shewanella surugensis</name>
    <dbReference type="NCBI Taxonomy" id="212020"/>
    <lineage>
        <taxon>Bacteria</taxon>
        <taxon>Pseudomonadati</taxon>
        <taxon>Pseudomonadota</taxon>
        <taxon>Gammaproteobacteria</taxon>
        <taxon>Alteromonadales</taxon>
        <taxon>Shewanellaceae</taxon>
        <taxon>Shewanella</taxon>
    </lineage>
</organism>
<dbReference type="InterPro" id="IPR036259">
    <property type="entry name" value="MFS_trans_sf"/>
</dbReference>
<dbReference type="CDD" id="cd17321">
    <property type="entry name" value="MFS_MMR_MDR_like"/>
    <property type="match status" value="1"/>
</dbReference>
<protein>
    <submittedName>
        <fullName evidence="8">MFS transporter</fullName>
    </submittedName>
</protein>
<feature type="transmembrane region" description="Helical" evidence="6">
    <location>
        <begin position="266"/>
        <end position="286"/>
    </location>
</feature>
<feature type="transmembrane region" description="Helical" evidence="6">
    <location>
        <begin position="12"/>
        <end position="37"/>
    </location>
</feature>
<evidence type="ECO:0000259" key="7">
    <source>
        <dbReference type="PROSITE" id="PS50850"/>
    </source>
</evidence>
<feature type="transmembrane region" description="Helical" evidence="6">
    <location>
        <begin position="331"/>
        <end position="350"/>
    </location>
</feature>
<feature type="transmembrane region" description="Helical" evidence="6">
    <location>
        <begin position="356"/>
        <end position="377"/>
    </location>
</feature>
<evidence type="ECO:0000256" key="4">
    <source>
        <dbReference type="ARBA" id="ARBA00022989"/>
    </source>
</evidence>
<evidence type="ECO:0000256" key="2">
    <source>
        <dbReference type="ARBA" id="ARBA00022448"/>
    </source>
</evidence>
<dbReference type="Gene3D" id="1.20.1720.10">
    <property type="entry name" value="Multidrug resistance protein D"/>
    <property type="match status" value="1"/>
</dbReference>
<proteinExistence type="predicted"/>
<dbReference type="Pfam" id="PF07690">
    <property type="entry name" value="MFS_1"/>
    <property type="match status" value="1"/>
</dbReference>
<evidence type="ECO:0000313" key="8">
    <source>
        <dbReference type="EMBL" id="MCL1126278.1"/>
    </source>
</evidence>
<name>A0ABT0LF04_9GAMM</name>
<dbReference type="PROSITE" id="PS50850">
    <property type="entry name" value="MFS"/>
    <property type="match status" value="1"/>
</dbReference>
<feature type="transmembrane region" description="Helical" evidence="6">
    <location>
        <begin position="398"/>
        <end position="418"/>
    </location>
</feature>
<comment type="subcellular location">
    <subcellularLocation>
        <location evidence="1">Membrane</location>
        <topology evidence="1">Multi-pass membrane protein</topology>
    </subcellularLocation>
</comment>
<feature type="transmembrane region" description="Helical" evidence="6">
    <location>
        <begin position="163"/>
        <end position="185"/>
    </location>
</feature>
<evidence type="ECO:0000256" key="5">
    <source>
        <dbReference type="ARBA" id="ARBA00023136"/>
    </source>
</evidence>
<feature type="transmembrane region" description="Helical" evidence="6">
    <location>
        <begin position="106"/>
        <end position="127"/>
    </location>
</feature>
<feature type="transmembrane region" description="Helical" evidence="6">
    <location>
        <begin position="77"/>
        <end position="100"/>
    </location>
</feature>
<evidence type="ECO:0000256" key="3">
    <source>
        <dbReference type="ARBA" id="ARBA00022692"/>
    </source>
</evidence>
<dbReference type="PANTHER" id="PTHR42718:SF9">
    <property type="entry name" value="MAJOR FACILITATOR SUPERFAMILY MULTIDRUG TRANSPORTER MFSC"/>
    <property type="match status" value="1"/>
</dbReference>
<feature type="domain" description="Major facilitator superfamily (MFS) profile" evidence="7">
    <location>
        <begin position="11"/>
        <end position="452"/>
    </location>
</feature>
<keyword evidence="3 6" id="KW-0812">Transmembrane</keyword>
<feature type="transmembrane region" description="Helical" evidence="6">
    <location>
        <begin position="134"/>
        <end position="157"/>
    </location>
</feature>
<evidence type="ECO:0000256" key="6">
    <source>
        <dbReference type="SAM" id="Phobius"/>
    </source>
</evidence>
<reference evidence="8 9" key="1">
    <citation type="submission" date="2022-01" db="EMBL/GenBank/DDBJ databases">
        <title>Whole genome-based taxonomy of the Shewanellaceae.</title>
        <authorList>
            <person name="Martin-Rodriguez A.J."/>
        </authorList>
    </citation>
    <scope>NUCLEOTIDE SEQUENCE [LARGE SCALE GENOMIC DNA]</scope>
    <source>
        <strain evidence="8 9">DSM 17177</strain>
    </source>
</reference>
<keyword evidence="4 6" id="KW-1133">Transmembrane helix</keyword>
<feature type="transmembrane region" description="Helical" evidence="6">
    <location>
        <begin position="430"/>
        <end position="452"/>
    </location>
</feature>
<dbReference type="InterPro" id="IPR020846">
    <property type="entry name" value="MFS_dom"/>
</dbReference>
<evidence type="ECO:0000256" key="1">
    <source>
        <dbReference type="ARBA" id="ARBA00004141"/>
    </source>
</evidence>
<feature type="transmembrane region" description="Helical" evidence="6">
    <location>
        <begin position="228"/>
        <end position="246"/>
    </location>
</feature>
<evidence type="ECO:0000313" key="9">
    <source>
        <dbReference type="Proteomes" id="UP001203423"/>
    </source>
</evidence>
<dbReference type="PRINTS" id="PR01036">
    <property type="entry name" value="TCRTETB"/>
</dbReference>
<feature type="transmembrane region" description="Helical" evidence="6">
    <location>
        <begin position="197"/>
        <end position="216"/>
    </location>
</feature>
<feature type="transmembrane region" description="Helical" evidence="6">
    <location>
        <begin position="49"/>
        <end position="70"/>
    </location>
</feature>
<sequence length="455" mass="49101">MAIFQSYNRLGFFAMSLAIVVIAYDFTAFSVALPSISDEFNSTLNHSQWIFNGYALTLGVFIITGGHLADLYGRRRLFFIGISIFTVFSIIGASAFSLNMLIFCRIVMGVGAAAMWPAVLGMVYALMPKEKAGFAGGFIIGIAGISNAAGPMIGGILTDFFSWRWILLVNIPVTILAIIFTWKAIVPEVLPLNPKRVDYAGVLTLSVSLFALLMGLDSLAGSKLDSLCIMGLFGVFVVSMLAFIIIERLMRDDALIPKELMKNKEFFAIGMTTLMMSTVFFAALLYLPQFFMRELGYSAAESGVGLLPMILTYAGLSFVSGMLYQRFGARLIVSVGVSLLACGMLLLSNLQVSTPYWQLAVVMLILGGGIGLAYPTVTTAAMMVVPSSRMSLAGGIIYMFRSAGGAIGIGISTCIILLSSSPLIGMKWAFLFNAILAFLGLLISLCFITGHLKKY</sequence>
<dbReference type="PANTHER" id="PTHR42718">
    <property type="entry name" value="MAJOR FACILITATOR SUPERFAMILY MULTIDRUG TRANSPORTER MFSC"/>
    <property type="match status" value="1"/>
</dbReference>
<dbReference type="RefSeq" id="WP_248941668.1">
    <property type="nucleotide sequence ID" value="NZ_JAKIKS010000081.1"/>
</dbReference>
<dbReference type="SUPFAM" id="SSF103473">
    <property type="entry name" value="MFS general substrate transporter"/>
    <property type="match status" value="1"/>
</dbReference>
<keyword evidence="9" id="KW-1185">Reference proteome</keyword>